<protein>
    <recommendedName>
        <fullName evidence="3">Reverse transcriptase</fullName>
    </recommendedName>
</protein>
<reference evidence="1" key="1">
    <citation type="journal article" date="2022" name="bioRxiv">
        <title>Sequencing and chromosome-scale assembly of the giantPleurodeles waltlgenome.</title>
        <authorList>
            <person name="Brown T."/>
            <person name="Elewa A."/>
            <person name="Iarovenko S."/>
            <person name="Subramanian E."/>
            <person name="Araus A.J."/>
            <person name="Petzold A."/>
            <person name="Susuki M."/>
            <person name="Suzuki K.-i.T."/>
            <person name="Hayashi T."/>
            <person name="Toyoda A."/>
            <person name="Oliveira C."/>
            <person name="Osipova E."/>
            <person name="Leigh N.D."/>
            <person name="Simon A."/>
            <person name="Yun M.H."/>
        </authorList>
    </citation>
    <scope>NUCLEOTIDE SEQUENCE</scope>
    <source>
        <strain evidence="1">20211129_DDA</strain>
        <tissue evidence="1">Liver</tissue>
    </source>
</reference>
<dbReference type="AlphaFoldDB" id="A0AAV7SE90"/>
<dbReference type="Proteomes" id="UP001066276">
    <property type="component" value="Chromosome 4_2"/>
</dbReference>
<comment type="caution">
    <text evidence="1">The sequence shown here is derived from an EMBL/GenBank/DDBJ whole genome shotgun (WGS) entry which is preliminary data.</text>
</comment>
<keyword evidence="2" id="KW-1185">Reference proteome</keyword>
<evidence type="ECO:0008006" key="3">
    <source>
        <dbReference type="Google" id="ProtNLM"/>
    </source>
</evidence>
<evidence type="ECO:0000313" key="1">
    <source>
        <dbReference type="EMBL" id="KAJ1161493.1"/>
    </source>
</evidence>
<organism evidence="1 2">
    <name type="scientific">Pleurodeles waltl</name>
    <name type="common">Iberian ribbed newt</name>
    <dbReference type="NCBI Taxonomy" id="8319"/>
    <lineage>
        <taxon>Eukaryota</taxon>
        <taxon>Metazoa</taxon>
        <taxon>Chordata</taxon>
        <taxon>Craniata</taxon>
        <taxon>Vertebrata</taxon>
        <taxon>Euteleostomi</taxon>
        <taxon>Amphibia</taxon>
        <taxon>Batrachia</taxon>
        <taxon>Caudata</taxon>
        <taxon>Salamandroidea</taxon>
        <taxon>Salamandridae</taxon>
        <taxon>Pleurodelinae</taxon>
        <taxon>Pleurodeles</taxon>
    </lineage>
</organism>
<accession>A0AAV7SE90</accession>
<evidence type="ECO:0000313" key="2">
    <source>
        <dbReference type="Proteomes" id="UP001066276"/>
    </source>
</evidence>
<sequence length="69" mass="7663">KAPGPDRIPADLYKALPDFWGPLITNVLRSAVVGPLVDSWKEAIIVPIFKKRDRADSLCYRPISLLDSS</sequence>
<feature type="non-terminal residue" evidence="1">
    <location>
        <position position="1"/>
    </location>
</feature>
<name>A0AAV7SE90_PLEWA</name>
<proteinExistence type="predicted"/>
<dbReference type="PANTHER" id="PTHR19446">
    <property type="entry name" value="REVERSE TRANSCRIPTASES"/>
    <property type="match status" value="1"/>
</dbReference>
<gene>
    <name evidence="1" type="ORF">NDU88_001978</name>
</gene>
<feature type="non-terminal residue" evidence="1">
    <location>
        <position position="69"/>
    </location>
</feature>
<dbReference type="EMBL" id="JANPWB010000008">
    <property type="protein sequence ID" value="KAJ1161493.1"/>
    <property type="molecule type" value="Genomic_DNA"/>
</dbReference>